<dbReference type="OrthoDB" id="6511358at2759"/>
<dbReference type="InterPro" id="IPR036259">
    <property type="entry name" value="MFS_trans_sf"/>
</dbReference>
<evidence type="ECO:0000313" key="5">
    <source>
        <dbReference type="EMBL" id="CAD7649131.1"/>
    </source>
</evidence>
<proteinExistence type="predicted"/>
<evidence type="ECO:0000313" key="6">
    <source>
        <dbReference type="Proteomes" id="UP000728032"/>
    </source>
</evidence>
<dbReference type="PANTHER" id="PTHR23121:SF9">
    <property type="entry name" value="SODIUM-DEPENDENT GLUCOSE TRANSPORTER 1"/>
    <property type="match status" value="1"/>
</dbReference>
<feature type="transmembrane region" description="Helical" evidence="4">
    <location>
        <begin position="191"/>
        <end position="213"/>
    </location>
</feature>
<evidence type="ECO:0000256" key="3">
    <source>
        <dbReference type="ARBA" id="ARBA00023136"/>
    </source>
</evidence>
<feature type="transmembrane region" description="Helical" evidence="4">
    <location>
        <begin position="307"/>
        <end position="329"/>
    </location>
</feature>
<feature type="transmembrane region" description="Helical" evidence="4">
    <location>
        <begin position="280"/>
        <end position="301"/>
    </location>
</feature>
<dbReference type="Pfam" id="PF07690">
    <property type="entry name" value="MFS_1"/>
    <property type="match status" value="1"/>
</dbReference>
<dbReference type="EMBL" id="OC918308">
    <property type="protein sequence ID" value="CAD7649131.1"/>
    <property type="molecule type" value="Genomic_DNA"/>
</dbReference>
<evidence type="ECO:0000256" key="4">
    <source>
        <dbReference type="SAM" id="Phobius"/>
    </source>
</evidence>
<dbReference type="InterPro" id="IPR011701">
    <property type="entry name" value="MFS"/>
</dbReference>
<feature type="transmembrane region" description="Helical" evidence="4">
    <location>
        <begin position="147"/>
        <end position="171"/>
    </location>
</feature>
<feature type="transmembrane region" description="Helical" evidence="4">
    <location>
        <begin position="247"/>
        <end position="268"/>
    </location>
</feature>
<keyword evidence="6" id="KW-1185">Reference proteome</keyword>
<accession>A0A7R9LWP4</accession>
<keyword evidence="3 4" id="KW-0472">Membrane</keyword>
<feature type="transmembrane region" description="Helical" evidence="4">
    <location>
        <begin position="16"/>
        <end position="38"/>
    </location>
</feature>
<sequence>MGLTLGLLPTVKSLPIFYTIGAINGVAAGASDTANNAWILEMWDEKAGPYLLALHFCFGTGMIIAPQIARPFILDSSDSSQLVIAYVICGAIIIISGIVVTFVIFSGKFRATDGEPTPQPVPQNPSQVPSITEELIHESERRELKPIYGFMIVILGCLLLATYTSMEMTYFSYESVFAQLSSYQMSEADGTILATVTLAVYTLTRGVEILLMLKVSAHYILLFHFTIIIAFNLVAIFTYNLPFIWLWIYNIGIGIGCGSVTPTIYAFLQQNFKIDDKKTAILLFVGGGMGAIYPYIVTSSISKWPLVFIYISVISIVFCVIFLFAIKFITWKFGRVIRPQMVVTASDLKSDETTSQEI</sequence>
<feature type="transmembrane region" description="Helical" evidence="4">
    <location>
        <begin position="50"/>
        <end position="69"/>
    </location>
</feature>
<reference evidence="5" key="1">
    <citation type="submission" date="2020-11" db="EMBL/GenBank/DDBJ databases">
        <authorList>
            <person name="Tran Van P."/>
        </authorList>
    </citation>
    <scope>NUCLEOTIDE SEQUENCE</scope>
</reference>
<feature type="transmembrane region" description="Helical" evidence="4">
    <location>
        <begin position="81"/>
        <end position="105"/>
    </location>
</feature>
<protein>
    <submittedName>
        <fullName evidence="5">Uncharacterized protein</fullName>
    </submittedName>
</protein>
<dbReference type="Proteomes" id="UP000728032">
    <property type="component" value="Unassembled WGS sequence"/>
</dbReference>
<dbReference type="Gene3D" id="1.20.1250.20">
    <property type="entry name" value="MFS general substrate transporter like domains"/>
    <property type="match status" value="2"/>
</dbReference>
<organism evidence="5">
    <name type="scientific">Oppiella nova</name>
    <dbReference type="NCBI Taxonomy" id="334625"/>
    <lineage>
        <taxon>Eukaryota</taxon>
        <taxon>Metazoa</taxon>
        <taxon>Ecdysozoa</taxon>
        <taxon>Arthropoda</taxon>
        <taxon>Chelicerata</taxon>
        <taxon>Arachnida</taxon>
        <taxon>Acari</taxon>
        <taxon>Acariformes</taxon>
        <taxon>Sarcoptiformes</taxon>
        <taxon>Oribatida</taxon>
        <taxon>Brachypylina</taxon>
        <taxon>Oppioidea</taxon>
        <taxon>Oppiidae</taxon>
        <taxon>Oppiella</taxon>
    </lineage>
</organism>
<dbReference type="SUPFAM" id="SSF103473">
    <property type="entry name" value="MFS general substrate transporter"/>
    <property type="match status" value="1"/>
</dbReference>
<name>A0A7R9LWP4_9ACAR</name>
<dbReference type="GO" id="GO:0022857">
    <property type="term" value="F:transmembrane transporter activity"/>
    <property type="evidence" value="ECO:0007669"/>
    <property type="project" value="InterPro"/>
</dbReference>
<dbReference type="EMBL" id="CAJPVJ010003483">
    <property type="protein sequence ID" value="CAG2167618.1"/>
    <property type="molecule type" value="Genomic_DNA"/>
</dbReference>
<gene>
    <name evidence="5" type="ORF">ONB1V03_LOCUS7115</name>
</gene>
<evidence type="ECO:0000256" key="1">
    <source>
        <dbReference type="ARBA" id="ARBA00022692"/>
    </source>
</evidence>
<keyword evidence="2 4" id="KW-1133">Transmembrane helix</keyword>
<dbReference type="PANTHER" id="PTHR23121">
    <property type="entry name" value="SODIUM-DEPENDENT GLUCOSE TRANSPORTER 1"/>
    <property type="match status" value="1"/>
</dbReference>
<dbReference type="AlphaFoldDB" id="A0A7R9LWP4"/>
<keyword evidence="1 4" id="KW-0812">Transmembrane</keyword>
<feature type="transmembrane region" description="Helical" evidence="4">
    <location>
        <begin position="220"/>
        <end position="241"/>
    </location>
</feature>
<evidence type="ECO:0000256" key="2">
    <source>
        <dbReference type="ARBA" id="ARBA00022989"/>
    </source>
</evidence>